<sequence length="72" mass="8070">MAPHVQTRTCAAFHRFFVRRAPRQVGLGRKGAGFGGPAAGWRGIPAASFILAIKSRKWRKTKSHLRWLNNSK</sequence>
<accession>A0A7U4DMM3</accession>
<geneLocation type="plasmid" evidence="1">
    <name>pGY4MC101</name>
</geneLocation>
<gene>
    <name evidence="1" type="ORF">GY4MC1_3860</name>
</gene>
<evidence type="ECO:0000313" key="1">
    <source>
        <dbReference type="EMBL" id="ADP76480.1"/>
    </source>
</evidence>
<name>A0A7U4DMM3_GEOS0</name>
<reference evidence="1" key="1">
    <citation type="submission" date="2010-10" db="EMBL/GenBank/DDBJ databases">
        <title>Complete sequence of plasmid of Geobacillus sp. Y4.1MC1.</title>
        <authorList>
            <consortium name="US DOE Joint Genome Institute"/>
            <person name="Lucas S."/>
            <person name="Copeland A."/>
            <person name="Lapidus A."/>
            <person name="Cheng J.-F."/>
            <person name="Bruce D."/>
            <person name="Goodwin L."/>
            <person name="Pitluck S."/>
            <person name="Chertkov O."/>
            <person name="Zhang X."/>
            <person name="Detter J.C."/>
            <person name="Han C."/>
            <person name="Tapia R."/>
            <person name="Land M."/>
            <person name="Hauser L."/>
            <person name="Jeffries C."/>
            <person name="Kyrpides N."/>
            <person name="Ivanova N."/>
            <person name="Ovchinnikova G."/>
            <person name="Brumm P."/>
            <person name="Mead D."/>
            <person name="Woyke T."/>
        </authorList>
    </citation>
    <scope>NUCLEOTIDE SEQUENCE [LARGE SCALE GENOMIC DNA]</scope>
    <source>
        <strain evidence="1">Y4.1MC1</strain>
        <plasmid evidence="1">pGY4MC101</plasmid>
    </source>
</reference>
<dbReference type="AlphaFoldDB" id="A0A7U4DMM3"/>
<proteinExistence type="predicted"/>
<dbReference type="KEGG" id="gmc:GY4MC1_3860"/>
<dbReference type="EMBL" id="CP002294">
    <property type="protein sequence ID" value="ADP76480.1"/>
    <property type="molecule type" value="Genomic_DNA"/>
</dbReference>
<organism evidence="1">
    <name type="scientific">Geobacillus sp. (strain Y4.1MC1)</name>
    <dbReference type="NCBI Taxonomy" id="581103"/>
    <lineage>
        <taxon>Bacteria</taxon>
        <taxon>Bacillati</taxon>
        <taxon>Bacillota</taxon>
        <taxon>Bacilli</taxon>
        <taxon>Bacillales</taxon>
        <taxon>Anoxybacillaceae</taxon>
        <taxon>Geobacillus</taxon>
    </lineage>
</organism>
<protein>
    <submittedName>
        <fullName evidence="1">Putative PAS/PAC sensor protein</fullName>
    </submittedName>
</protein>
<keyword evidence="1" id="KW-0614">Plasmid</keyword>